<dbReference type="PATRIC" id="fig|1317118.6.peg.3450"/>
<dbReference type="PANTHER" id="PTHR12128">
    <property type="entry name" value="DIHYDRODIPICOLINATE SYNTHASE"/>
    <property type="match status" value="1"/>
</dbReference>
<feature type="active site" description="Proton donor/acceptor" evidence="3">
    <location>
        <position position="139"/>
    </location>
</feature>
<dbReference type="InterPro" id="IPR002220">
    <property type="entry name" value="DapA-like"/>
</dbReference>
<dbReference type="PIRSF" id="PIRSF001365">
    <property type="entry name" value="DHDPS"/>
    <property type="match status" value="1"/>
</dbReference>
<dbReference type="PANTHER" id="PTHR12128:SF67">
    <property type="entry name" value="BLR3884 PROTEIN"/>
    <property type="match status" value="1"/>
</dbReference>
<comment type="similarity">
    <text evidence="2">Belongs to the DapA family.</text>
</comment>
<feature type="active site" description="Schiff-base intermediate with substrate" evidence="3">
    <location>
        <position position="169"/>
    </location>
</feature>
<gene>
    <name evidence="5" type="ORF">ATO8_16760</name>
</gene>
<evidence type="ECO:0000256" key="3">
    <source>
        <dbReference type="PIRSR" id="PIRSR001365-1"/>
    </source>
</evidence>
<evidence type="ECO:0000256" key="2">
    <source>
        <dbReference type="PIRNR" id="PIRNR001365"/>
    </source>
</evidence>
<feature type="binding site" evidence="4">
    <location>
        <position position="210"/>
    </location>
    <ligand>
        <name>pyruvate</name>
        <dbReference type="ChEBI" id="CHEBI:15361"/>
    </ligand>
</feature>
<evidence type="ECO:0000313" key="5">
    <source>
        <dbReference type="EMBL" id="ETW11585.1"/>
    </source>
</evidence>
<dbReference type="STRING" id="1379903.ATO8_16760"/>
<comment type="caution">
    <text evidence="5">The sequence shown here is derived from an EMBL/GenBank/DDBJ whole genome shotgun (WGS) entry which is preliminary data.</text>
</comment>
<dbReference type="GO" id="GO:0008840">
    <property type="term" value="F:4-hydroxy-tetrahydrodipicolinate synthase activity"/>
    <property type="evidence" value="ECO:0007669"/>
    <property type="project" value="TreeGrafter"/>
</dbReference>
<dbReference type="eggNOG" id="COG0329">
    <property type="taxonomic scope" value="Bacteria"/>
</dbReference>
<dbReference type="SUPFAM" id="SSF51569">
    <property type="entry name" value="Aldolase"/>
    <property type="match status" value="1"/>
</dbReference>
<dbReference type="Pfam" id="PF00701">
    <property type="entry name" value="DHDPS"/>
    <property type="match status" value="1"/>
</dbReference>
<sequence length="304" mass="33069">MSDKIRGVLSPVVTPFDADLQPDTTRWLSHCRWLLSQECGLAIFGTNSEANSLSVAERRMLLETAADAGLDTDRMMPGTGACALPEAVELTRAAVEAGAAGVLMLPPFYYKGVSDDGLFAHFSEVIERVGDARLRLYLYHIPPVAQVPVSLDLIERLLDAYPGTIAGIKDSSGDWSNTKAMLDRFENFDVFPGSEEFLLEGLRHGAAGCISATANVNPGAIHALFETWTAGDADERQAELTRFRKAVAQYPMIPALKAIIGLSTDDPDWGRTRPPLVPLDETQRANLAETLKEFDFTMPGRTAA</sequence>
<proteinExistence type="inferred from homology"/>
<keyword evidence="1 2" id="KW-0456">Lyase</keyword>
<dbReference type="Gene3D" id="3.20.20.70">
    <property type="entry name" value="Aldolase class I"/>
    <property type="match status" value="1"/>
</dbReference>
<protein>
    <submittedName>
        <fullName evidence="5">Dihydrodipicolinate synthetase</fullName>
    </submittedName>
</protein>
<keyword evidence="6" id="KW-1185">Reference proteome</keyword>
<evidence type="ECO:0000256" key="1">
    <source>
        <dbReference type="ARBA" id="ARBA00023239"/>
    </source>
</evidence>
<dbReference type="CDD" id="cd00408">
    <property type="entry name" value="DHDPS-like"/>
    <property type="match status" value="1"/>
</dbReference>
<name>W4HHW5_9RHOB</name>
<dbReference type="EMBL" id="AQQW01000011">
    <property type="protein sequence ID" value="ETW11585.1"/>
    <property type="molecule type" value="Genomic_DNA"/>
</dbReference>
<evidence type="ECO:0000313" key="6">
    <source>
        <dbReference type="Proteomes" id="UP000019063"/>
    </source>
</evidence>
<dbReference type="Proteomes" id="UP000019063">
    <property type="component" value="Unassembled WGS sequence"/>
</dbReference>
<dbReference type="InterPro" id="IPR013785">
    <property type="entry name" value="Aldolase_TIM"/>
</dbReference>
<evidence type="ECO:0000256" key="4">
    <source>
        <dbReference type="PIRSR" id="PIRSR001365-2"/>
    </source>
</evidence>
<accession>W4HHW5</accession>
<reference evidence="5 6" key="1">
    <citation type="journal article" date="2014" name="Antonie Van Leeuwenhoek">
        <title>Roseivivax atlanticus sp. nov., isolated from surface seawater of the Atlantic Ocean.</title>
        <authorList>
            <person name="Li G."/>
            <person name="Lai Q."/>
            <person name="Liu X."/>
            <person name="Sun F."/>
            <person name="Shao Z."/>
        </authorList>
    </citation>
    <scope>NUCLEOTIDE SEQUENCE [LARGE SCALE GENOMIC DNA]</scope>
    <source>
        <strain evidence="5 6">22II-s10s</strain>
    </source>
</reference>
<dbReference type="PRINTS" id="PR00146">
    <property type="entry name" value="DHPICSNTHASE"/>
</dbReference>
<organism evidence="5 6">
    <name type="scientific">Roseivivax marinus</name>
    <dbReference type="NCBI Taxonomy" id="1379903"/>
    <lineage>
        <taxon>Bacteria</taxon>
        <taxon>Pseudomonadati</taxon>
        <taxon>Pseudomonadota</taxon>
        <taxon>Alphaproteobacteria</taxon>
        <taxon>Rhodobacterales</taxon>
        <taxon>Roseobacteraceae</taxon>
        <taxon>Roseivivax</taxon>
    </lineage>
</organism>
<dbReference type="AlphaFoldDB" id="W4HHW5"/>
<dbReference type="SMART" id="SM01130">
    <property type="entry name" value="DHDPS"/>
    <property type="match status" value="1"/>
</dbReference>
<dbReference type="RefSeq" id="WP_043846151.1">
    <property type="nucleotide sequence ID" value="NZ_AQQW01000011.1"/>
</dbReference>